<accession>A0A8S9YNL6</accession>
<dbReference type="PANTHER" id="PTHR11680:SF35">
    <property type="entry name" value="SERINE HYDROXYMETHYLTRANSFERASE 1"/>
    <property type="match status" value="1"/>
</dbReference>
<dbReference type="GO" id="GO:0004372">
    <property type="term" value="F:glycine hydroxymethyltransferase activity"/>
    <property type="evidence" value="ECO:0007669"/>
    <property type="project" value="TreeGrafter"/>
</dbReference>
<dbReference type="InterPro" id="IPR039429">
    <property type="entry name" value="SHMT-like_dom"/>
</dbReference>
<dbReference type="AlphaFoldDB" id="A0A8S9YNL6"/>
<comment type="cofactor">
    <cofactor evidence="1">
        <name>pyridoxal 5'-phosphate</name>
        <dbReference type="ChEBI" id="CHEBI:597326"/>
    </cofactor>
</comment>
<dbReference type="OrthoDB" id="10265628at2759"/>
<gene>
    <name evidence="4" type="ORF">EG68_12250</name>
</gene>
<dbReference type="GO" id="GO:0046653">
    <property type="term" value="P:tetrahydrofolate metabolic process"/>
    <property type="evidence" value="ECO:0007669"/>
    <property type="project" value="TreeGrafter"/>
</dbReference>
<dbReference type="EMBL" id="JTDE01011384">
    <property type="protein sequence ID" value="KAF7234194.1"/>
    <property type="molecule type" value="Genomic_DNA"/>
</dbReference>
<evidence type="ECO:0000313" key="4">
    <source>
        <dbReference type="EMBL" id="KAF7234194.1"/>
    </source>
</evidence>
<dbReference type="Gene3D" id="3.40.640.10">
    <property type="entry name" value="Type I PLP-dependent aspartate aminotransferase-like (Major domain)"/>
    <property type="match status" value="1"/>
</dbReference>
<protein>
    <recommendedName>
        <fullName evidence="3">Serine hydroxymethyltransferase-like domain-containing protein</fullName>
    </recommendedName>
</protein>
<dbReference type="InterPro" id="IPR015424">
    <property type="entry name" value="PyrdxlP-dep_Trfase"/>
</dbReference>
<organism evidence="4 5">
    <name type="scientific">Paragonimus skrjabini miyazakii</name>
    <dbReference type="NCBI Taxonomy" id="59628"/>
    <lineage>
        <taxon>Eukaryota</taxon>
        <taxon>Metazoa</taxon>
        <taxon>Spiralia</taxon>
        <taxon>Lophotrochozoa</taxon>
        <taxon>Platyhelminthes</taxon>
        <taxon>Trematoda</taxon>
        <taxon>Digenea</taxon>
        <taxon>Plagiorchiida</taxon>
        <taxon>Troglotremata</taxon>
        <taxon>Troglotrematidae</taxon>
        <taxon>Paragonimus</taxon>
    </lineage>
</organism>
<dbReference type="InterPro" id="IPR015421">
    <property type="entry name" value="PyrdxlP-dep_Trfase_major"/>
</dbReference>
<dbReference type="InterPro" id="IPR049943">
    <property type="entry name" value="Ser_HO-MeTrfase-like"/>
</dbReference>
<sequence>MRRVFSYVFKVWDVVSLFHPLKSTSRYVSSWTGREPLKLTDPELWNLICDEKRRQSTCLELIASENFTGRSVLECIGSCLTNKYAEGYPGGRLAFKVFDVFRSIFPHPFTLYF</sequence>
<feature type="domain" description="Serine hydroxymethyltransferase-like" evidence="3">
    <location>
        <begin position="38"/>
        <end position="92"/>
    </location>
</feature>
<dbReference type="SUPFAM" id="SSF53383">
    <property type="entry name" value="PLP-dependent transferases"/>
    <property type="match status" value="1"/>
</dbReference>
<dbReference type="PANTHER" id="PTHR11680">
    <property type="entry name" value="SERINE HYDROXYMETHYLTRANSFERASE"/>
    <property type="match status" value="1"/>
</dbReference>
<dbReference type="GO" id="GO:0030170">
    <property type="term" value="F:pyridoxal phosphate binding"/>
    <property type="evidence" value="ECO:0007669"/>
    <property type="project" value="TreeGrafter"/>
</dbReference>
<evidence type="ECO:0000256" key="1">
    <source>
        <dbReference type="ARBA" id="ARBA00001933"/>
    </source>
</evidence>
<keyword evidence="2" id="KW-0663">Pyridoxal phosphate</keyword>
<keyword evidence="5" id="KW-1185">Reference proteome</keyword>
<dbReference type="Proteomes" id="UP000822476">
    <property type="component" value="Unassembled WGS sequence"/>
</dbReference>
<dbReference type="GO" id="GO:0005739">
    <property type="term" value="C:mitochondrion"/>
    <property type="evidence" value="ECO:0007669"/>
    <property type="project" value="TreeGrafter"/>
</dbReference>
<evidence type="ECO:0000313" key="5">
    <source>
        <dbReference type="Proteomes" id="UP000822476"/>
    </source>
</evidence>
<evidence type="ECO:0000256" key="2">
    <source>
        <dbReference type="ARBA" id="ARBA00022898"/>
    </source>
</evidence>
<dbReference type="GO" id="GO:0019264">
    <property type="term" value="P:glycine biosynthetic process from serine"/>
    <property type="evidence" value="ECO:0007669"/>
    <property type="project" value="TreeGrafter"/>
</dbReference>
<evidence type="ECO:0000259" key="3">
    <source>
        <dbReference type="Pfam" id="PF00464"/>
    </source>
</evidence>
<dbReference type="Pfam" id="PF00464">
    <property type="entry name" value="SHMT"/>
    <property type="match status" value="1"/>
</dbReference>
<reference evidence="4" key="1">
    <citation type="submission" date="2019-07" db="EMBL/GenBank/DDBJ databases">
        <title>Annotation for the trematode Paragonimus miyazaki's.</title>
        <authorList>
            <person name="Choi Y.-J."/>
        </authorList>
    </citation>
    <scope>NUCLEOTIDE SEQUENCE</scope>
    <source>
        <strain evidence="4">Japan</strain>
    </source>
</reference>
<name>A0A8S9YNL6_9TREM</name>
<proteinExistence type="predicted"/>
<comment type="caution">
    <text evidence="4">The sequence shown here is derived from an EMBL/GenBank/DDBJ whole genome shotgun (WGS) entry which is preliminary data.</text>
</comment>